<dbReference type="InterPro" id="IPR050455">
    <property type="entry name" value="Tpx_Peroxidase_subfamily"/>
</dbReference>
<organism evidence="4 5">
    <name type="scientific">Candidatus Merdivivens faecigallinarum</name>
    <dbReference type="NCBI Taxonomy" id="2840871"/>
    <lineage>
        <taxon>Bacteria</taxon>
        <taxon>Pseudomonadati</taxon>
        <taxon>Bacteroidota</taxon>
        <taxon>Bacteroidia</taxon>
        <taxon>Bacteroidales</taxon>
        <taxon>Muribaculaceae</taxon>
        <taxon>Muribaculaceae incertae sedis</taxon>
        <taxon>Candidatus Merdivivens</taxon>
    </lineage>
</organism>
<evidence type="ECO:0000259" key="3">
    <source>
        <dbReference type="Pfam" id="PF08534"/>
    </source>
</evidence>
<dbReference type="Pfam" id="PF08534">
    <property type="entry name" value="Redoxin"/>
    <property type="match status" value="1"/>
</dbReference>
<sequence>MNTVTLGGNKINLKGSFPVAGETAKDFTMVKTDLSEMSLSSLKGKKVVLNIFPSLDTAVCAASVR</sequence>
<dbReference type="EMBL" id="JADILY010000044">
    <property type="protein sequence ID" value="MBO8481336.1"/>
    <property type="molecule type" value="Genomic_DNA"/>
</dbReference>
<dbReference type="SUPFAM" id="SSF52833">
    <property type="entry name" value="Thioredoxin-like"/>
    <property type="match status" value="1"/>
</dbReference>
<evidence type="ECO:0000313" key="4">
    <source>
        <dbReference type="EMBL" id="MBO8481336.1"/>
    </source>
</evidence>
<reference evidence="4" key="1">
    <citation type="submission" date="2020-10" db="EMBL/GenBank/DDBJ databases">
        <authorList>
            <person name="Gilroy R."/>
        </authorList>
    </citation>
    <scope>NUCLEOTIDE SEQUENCE</scope>
    <source>
        <strain evidence="4">B3-2255</strain>
    </source>
</reference>
<protein>
    <submittedName>
        <fullName evidence="4">Redoxin family protein</fullName>
    </submittedName>
</protein>
<keyword evidence="2" id="KW-0676">Redox-active center</keyword>
<reference evidence="4" key="2">
    <citation type="journal article" date="2021" name="PeerJ">
        <title>Extensive microbial diversity within the chicken gut microbiome revealed by metagenomics and culture.</title>
        <authorList>
            <person name="Gilroy R."/>
            <person name="Ravi A."/>
            <person name="Getino M."/>
            <person name="Pursley I."/>
            <person name="Horton D.L."/>
            <person name="Alikhan N.F."/>
            <person name="Baker D."/>
            <person name="Gharbi K."/>
            <person name="Hall N."/>
            <person name="Watson M."/>
            <person name="Adriaenssens E.M."/>
            <person name="Foster-Nyarko E."/>
            <person name="Jarju S."/>
            <person name="Secka A."/>
            <person name="Antonio M."/>
            <person name="Oren A."/>
            <person name="Chaudhuri R.R."/>
            <person name="La Ragione R."/>
            <person name="Hildebrand F."/>
            <person name="Pallen M.J."/>
        </authorList>
    </citation>
    <scope>NUCLEOTIDE SEQUENCE</scope>
    <source>
        <strain evidence="4">B3-2255</strain>
    </source>
</reference>
<evidence type="ECO:0000256" key="2">
    <source>
        <dbReference type="ARBA" id="ARBA00023284"/>
    </source>
</evidence>
<dbReference type="InterPro" id="IPR036249">
    <property type="entry name" value="Thioredoxin-like_sf"/>
</dbReference>
<feature type="non-terminal residue" evidence="4">
    <location>
        <position position="65"/>
    </location>
</feature>
<accession>A0A9D9NPT9</accession>
<dbReference type="AlphaFoldDB" id="A0A9D9NPT9"/>
<evidence type="ECO:0000313" key="5">
    <source>
        <dbReference type="Proteomes" id="UP000823772"/>
    </source>
</evidence>
<dbReference type="PANTHER" id="PTHR43110">
    <property type="entry name" value="THIOL PEROXIDASE"/>
    <property type="match status" value="1"/>
</dbReference>
<dbReference type="PANTHER" id="PTHR43110:SF1">
    <property type="entry name" value="THIOL PEROXIDASE"/>
    <property type="match status" value="1"/>
</dbReference>
<dbReference type="Gene3D" id="3.40.30.10">
    <property type="entry name" value="Glutaredoxin"/>
    <property type="match status" value="1"/>
</dbReference>
<gene>
    <name evidence="4" type="ORF">IAC87_02180</name>
</gene>
<feature type="domain" description="Redoxin" evidence="3">
    <location>
        <begin position="20"/>
        <end position="64"/>
    </location>
</feature>
<proteinExistence type="predicted"/>
<dbReference type="InterPro" id="IPR013740">
    <property type="entry name" value="Redoxin"/>
</dbReference>
<comment type="caution">
    <text evidence="4">The sequence shown here is derived from an EMBL/GenBank/DDBJ whole genome shotgun (WGS) entry which is preliminary data.</text>
</comment>
<keyword evidence="1" id="KW-1015">Disulfide bond</keyword>
<dbReference type="Proteomes" id="UP000823772">
    <property type="component" value="Unassembled WGS sequence"/>
</dbReference>
<evidence type="ECO:0000256" key="1">
    <source>
        <dbReference type="ARBA" id="ARBA00023157"/>
    </source>
</evidence>
<name>A0A9D9NPT9_9BACT</name>
<dbReference type="GO" id="GO:0016491">
    <property type="term" value="F:oxidoreductase activity"/>
    <property type="evidence" value="ECO:0007669"/>
    <property type="project" value="InterPro"/>
</dbReference>